<organism evidence="3 4">
    <name type="scientific">Penicillium italicum</name>
    <name type="common">Blue mold</name>
    <dbReference type="NCBI Taxonomy" id="40296"/>
    <lineage>
        <taxon>Eukaryota</taxon>
        <taxon>Fungi</taxon>
        <taxon>Dikarya</taxon>
        <taxon>Ascomycota</taxon>
        <taxon>Pezizomycotina</taxon>
        <taxon>Eurotiomycetes</taxon>
        <taxon>Eurotiomycetidae</taxon>
        <taxon>Eurotiales</taxon>
        <taxon>Aspergillaceae</taxon>
        <taxon>Penicillium</taxon>
    </lineage>
</organism>
<evidence type="ECO:0000313" key="4">
    <source>
        <dbReference type="Proteomes" id="UP000030104"/>
    </source>
</evidence>
<gene>
    <name evidence="3" type="ORF">PITC_015220</name>
</gene>
<feature type="compositionally biased region" description="Low complexity" evidence="2">
    <location>
        <begin position="526"/>
        <end position="544"/>
    </location>
</feature>
<keyword evidence="4" id="KW-1185">Reference proteome</keyword>
<dbReference type="EMBL" id="JQGA01001045">
    <property type="protein sequence ID" value="KGO70409.1"/>
    <property type="molecule type" value="Genomic_DNA"/>
</dbReference>
<keyword evidence="1" id="KW-0175">Coiled coil</keyword>
<accession>A0A0A2KRM6</accession>
<name>A0A0A2KRM6_PENIT</name>
<evidence type="ECO:0000256" key="1">
    <source>
        <dbReference type="SAM" id="Coils"/>
    </source>
</evidence>
<feature type="coiled-coil region" evidence="1">
    <location>
        <begin position="26"/>
        <end position="56"/>
    </location>
</feature>
<feature type="compositionally biased region" description="Acidic residues" evidence="2">
    <location>
        <begin position="140"/>
        <end position="150"/>
    </location>
</feature>
<dbReference type="OMA" id="QRARHFP"/>
<feature type="compositionally biased region" description="Basic and acidic residues" evidence="2">
    <location>
        <begin position="624"/>
        <end position="649"/>
    </location>
</feature>
<feature type="compositionally biased region" description="Low complexity" evidence="2">
    <location>
        <begin position="75"/>
        <end position="123"/>
    </location>
</feature>
<proteinExistence type="predicted"/>
<feature type="compositionally biased region" description="Basic and acidic residues" evidence="2">
    <location>
        <begin position="597"/>
        <end position="607"/>
    </location>
</feature>
<feature type="region of interest" description="Disordered" evidence="2">
    <location>
        <begin position="1"/>
        <end position="26"/>
    </location>
</feature>
<protein>
    <submittedName>
        <fullName evidence="3">Uncharacterized protein</fullName>
    </submittedName>
</protein>
<dbReference type="PhylomeDB" id="A0A0A2KRM6"/>
<feature type="compositionally biased region" description="Basic and acidic residues" evidence="2">
    <location>
        <begin position="679"/>
        <end position="688"/>
    </location>
</feature>
<feature type="compositionally biased region" description="Basic and acidic residues" evidence="2">
    <location>
        <begin position="463"/>
        <end position="474"/>
    </location>
</feature>
<sequence length="839" mass="93397">MVTTRATAGGTRPKVQPLPAKPSKAEKAAKAAIIKKENEEKKIERERAKREKDVDKAIAKAEKDAIKAAAKAAKAAKVANTKNSTKGTKHATAAKAKASKASKASKITKTTKVTKTTKSTKVTNNRASAAITKASTNQHDEDEHEDEESEGEHYEPQAKRRKLETAAPQNLYVEMGPPKERPALRIGEWEYTRKADVPEGVENKDDRPLPHIYIGGTAPQPRWVITQSESIKVPSNQYASRRTGSASEFGDLQWTFEEGEFQNWTGLEYPALYELAYLCLEYTLIDTEIREQIYESLAEGPLPTSVTVGDKWYPALPPMPITRHFATGSSQQTSRKSSDTAFYFRDYERPNMAARARDDHMPQHCPHALDSNISNQPRLEGWPTASRSASPDPESERGSEKGSEESQSDKSTESSVSDEVYLKRNSESTLELTAAISLGNEQHSKKESKHGSEHDSEESQSVDSRRSSVTRESDLELNPEGAYSEPTTPTPLGNDEKIAHEEGSIFGDADDDQVEPNSARDSREQSPNSLFSGSGSDSEVSASSKTSEPGKFNAADDNSAQSTNSLSPESHDGLFSPEEIEKYFRKKQGNFESLGGVEHHEVPERKRQAQPPPSPFQEGLEALEDAHKESEIDELEAREIRESSKRMRMESPSTPSPPTTRRKTAAENMVEKVVSFARGGREKREEMRAAAAEKISDKPPVALLKKTTGNRPGARSQADAPSPEIPPNLQDRFLEQTKAYLKDPIQRARHFPDPLAVRRARVWAGEELVDHEIKPTFDATLPPWAERHRPFRQWQDPVSVSCIEIFKNHADHTRLDWNSTRAYSTHQSFEIEKTEQGAR</sequence>
<feature type="compositionally biased region" description="Basic and acidic residues" evidence="2">
    <location>
        <begin position="494"/>
        <end position="503"/>
    </location>
</feature>
<dbReference type="OrthoDB" id="4506111at2759"/>
<feature type="compositionally biased region" description="Basic and acidic residues" evidence="2">
    <location>
        <begin position="394"/>
        <end position="412"/>
    </location>
</feature>
<dbReference type="Proteomes" id="UP000030104">
    <property type="component" value="Unassembled WGS sequence"/>
</dbReference>
<feature type="compositionally biased region" description="Polar residues" evidence="2">
    <location>
        <begin position="556"/>
        <end position="568"/>
    </location>
</feature>
<dbReference type="AlphaFoldDB" id="A0A0A2KRM6"/>
<reference evidence="3 4" key="1">
    <citation type="journal article" date="2015" name="Mol. Plant Microbe Interact.">
        <title>Genome, transcriptome, and functional analyses of Penicillium expansum provide new insights into secondary metabolism and pathogenicity.</title>
        <authorList>
            <person name="Ballester A.R."/>
            <person name="Marcet-Houben M."/>
            <person name="Levin E."/>
            <person name="Sela N."/>
            <person name="Selma-Lazaro C."/>
            <person name="Carmona L."/>
            <person name="Wisniewski M."/>
            <person name="Droby S."/>
            <person name="Gonzalez-Candelas L."/>
            <person name="Gabaldon T."/>
        </authorList>
    </citation>
    <scope>NUCLEOTIDE SEQUENCE [LARGE SCALE GENOMIC DNA]</scope>
    <source>
        <strain evidence="3 4">PHI-1</strain>
    </source>
</reference>
<evidence type="ECO:0000313" key="3">
    <source>
        <dbReference type="EMBL" id="KGO70409.1"/>
    </source>
</evidence>
<comment type="caution">
    <text evidence="3">The sequence shown here is derived from an EMBL/GenBank/DDBJ whole genome shotgun (WGS) entry which is preliminary data.</text>
</comment>
<feature type="region of interest" description="Disordered" evidence="2">
    <location>
        <begin position="75"/>
        <end position="167"/>
    </location>
</feature>
<evidence type="ECO:0000256" key="2">
    <source>
        <dbReference type="SAM" id="MobiDB-lite"/>
    </source>
</evidence>
<feature type="region of interest" description="Disordered" evidence="2">
    <location>
        <begin position="356"/>
        <end position="728"/>
    </location>
</feature>
<dbReference type="HOGENOM" id="CLU_372581_0_0_1"/>
<feature type="compositionally biased region" description="Basic and acidic residues" evidence="2">
    <location>
        <begin position="442"/>
        <end position="454"/>
    </location>
</feature>